<keyword evidence="3" id="KW-1003">Cell membrane</keyword>
<evidence type="ECO:0000259" key="8">
    <source>
        <dbReference type="Pfam" id="PF00892"/>
    </source>
</evidence>
<evidence type="ECO:0000256" key="1">
    <source>
        <dbReference type="ARBA" id="ARBA00004651"/>
    </source>
</evidence>
<evidence type="ECO:0000256" key="6">
    <source>
        <dbReference type="ARBA" id="ARBA00023136"/>
    </source>
</evidence>
<evidence type="ECO:0000313" key="10">
    <source>
        <dbReference type="Proteomes" id="UP001589609"/>
    </source>
</evidence>
<keyword evidence="10" id="KW-1185">Reference proteome</keyword>
<keyword evidence="6 7" id="KW-0472">Membrane</keyword>
<feature type="transmembrane region" description="Helical" evidence="7">
    <location>
        <begin position="124"/>
        <end position="141"/>
    </location>
</feature>
<dbReference type="EMBL" id="JBHMAF010000017">
    <property type="protein sequence ID" value="MFB9757651.1"/>
    <property type="molecule type" value="Genomic_DNA"/>
</dbReference>
<feature type="transmembrane region" description="Helical" evidence="7">
    <location>
        <begin position="247"/>
        <end position="265"/>
    </location>
</feature>
<dbReference type="PANTHER" id="PTHR42920:SF5">
    <property type="entry name" value="EAMA DOMAIN-CONTAINING PROTEIN"/>
    <property type="match status" value="1"/>
</dbReference>
<dbReference type="PANTHER" id="PTHR42920">
    <property type="entry name" value="OS03G0707200 PROTEIN-RELATED"/>
    <property type="match status" value="1"/>
</dbReference>
<evidence type="ECO:0000256" key="2">
    <source>
        <dbReference type="ARBA" id="ARBA00007362"/>
    </source>
</evidence>
<dbReference type="InterPro" id="IPR037185">
    <property type="entry name" value="EmrE-like"/>
</dbReference>
<evidence type="ECO:0000256" key="5">
    <source>
        <dbReference type="ARBA" id="ARBA00022989"/>
    </source>
</evidence>
<evidence type="ECO:0000256" key="4">
    <source>
        <dbReference type="ARBA" id="ARBA00022692"/>
    </source>
</evidence>
<proteinExistence type="inferred from homology"/>
<dbReference type="InterPro" id="IPR000620">
    <property type="entry name" value="EamA_dom"/>
</dbReference>
<feature type="domain" description="EamA" evidence="8">
    <location>
        <begin position="151"/>
        <end position="289"/>
    </location>
</feature>
<evidence type="ECO:0000313" key="9">
    <source>
        <dbReference type="EMBL" id="MFB9757651.1"/>
    </source>
</evidence>
<keyword evidence="4 7" id="KW-0812">Transmembrane</keyword>
<feature type="domain" description="EamA" evidence="8">
    <location>
        <begin position="10"/>
        <end position="141"/>
    </location>
</feature>
<dbReference type="Proteomes" id="UP001589609">
    <property type="component" value="Unassembled WGS sequence"/>
</dbReference>
<gene>
    <name evidence="9" type="ORF">ACFFMS_03725</name>
</gene>
<sequence>MLSKKWIAHTSLLFVTLIWGATFVVVQHAISLVQPFTFNAIRFLIAGFILLIIQMIYTKRATVSISRKDIISGALIGFFLFGGYLFQTFGLLYTTSSKAGFLTGLSIVMIPIFSYIFLKQKTGLFAIIGILTATAGLFLLTAENSFRLNQGDILVLCCAVSFALHILINGAYSHTLSPLFLSTVQIVTIGTLSTICAIIFEDWERALSNDLWQNNSFLFALFLTSVFATALAFFIQTAAQKSISPTKVAMILVMEPVFAALTAMIVNNEQLSSATIIGCACILLGMILVELPSKQKEKSAQAA</sequence>
<feature type="transmembrane region" description="Helical" evidence="7">
    <location>
        <begin position="179"/>
        <end position="200"/>
    </location>
</feature>
<keyword evidence="5 7" id="KW-1133">Transmembrane helix</keyword>
<feature type="transmembrane region" description="Helical" evidence="7">
    <location>
        <begin position="153"/>
        <end position="172"/>
    </location>
</feature>
<comment type="similarity">
    <text evidence="2">Belongs to the EamA transporter family.</text>
</comment>
<protein>
    <submittedName>
        <fullName evidence="9">DMT family transporter</fullName>
    </submittedName>
</protein>
<dbReference type="RefSeq" id="WP_379947953.1">
    <property type="nucleotide sequence ID" value="NZ_JBHMAF010000017.1"/>
</dbReference>
<reference evidence="9 10" key="1">
    <citation type="submission" date="2024-09" db="EMBL/GenBank/DDBJ databases">
        <authorList>
            <person name="Sun Q."/>
            <person name="Mori K."/>
        </authorList>
    </citation>
    <scope>NUCLEOTIDE SEQUENCE [LARGE SCALE GENOMIC DNA]</scope>
    <source>
        <strain evidence="9 10">JCM 11201</strain>
    </source>
</reference>
<comment type="caution">
    <text evidence="9">The sequence shown here is derived from an EMBL/GenBank/DDBJ whole genome shotgun (WGS) entry which is preliminary data.</text>
</comment>
<dbReference type="Pfam" id="PF00892">
    <property type="entry name" value="EamA"/>
    <property type="match status" value="2"/>
</dbReference>
<evidence type="ECO:0000256" key="7">
    <source>
        <dbReference type="SAM" id="Phobius"/>
    </source>
</evidence>
<feature type="transmembrane region" description="Helical" evidence="7">
    <location>
        <begin position="70"/>
        <end position="93"/>
    </location>
</feature>
<accession>A0ABV5WAN6</accession>
<feature type="transmembrane region" description="Helical" evidence="7">
    <location>
        <begin position="36"/>
        <end position="58"/>
    </location>
</feature>
<feature type="transmembrane region" description="Helical" evidence="7">
    <location>
        <begin position="216"/>
        <end position="235"/>
    </location>
</feature>
<dbReference type="SUPFAM" id="SSF103481">
    <property type="entry name" value="Multidrug resistance efflux transporter EmrE"/>
    <property type="match status" value="2"/>
</dbReference>
<feature type="transmembrane region" description="Helical" evidence="7">
    <location>
        <begin position="12"/>
        <end position="30"/>
    </location>
</feature>
<dbReference type="Gene3D" id="1.10.3730.20">
    <property type="match status" value="1"/>
</dbReference>
<comment type="subcellular location">
    <subcellularLocation>
        <location evidence="1">Cell membrane</location>
        <topology evidence="1">Multi-pass membrane protein</topology>
    </subcellularLocation>
</comment>
<dbReference type="InterPro" id="IPR051258">
    <property type="entry name" value="Diverse_Substrate_Transporter"/>
</dbReference>
<organism evidence="9 10">
    <name type="scientific">Ectobacillus funiculus</name>
    <dbReference type="NCBI Taxonomy" id="137993"/>
    <lineage>
        <taxon>Bacteria</taxon>
        <taxon>Bacillati</taxon>
        <taxon>Bacillota</taxon>
        <taxon>Bacilli</taxon>
        <taxon>Bacillales</taxon>
        <taxon>Bacillaceae</taxon>
        <taxon>Ectobacillus</taxon>
    </lineage>
</organism>
<evidence type="ECO:0000256" key="3">
    <source>
        <dbReference type="ARBA" id="ARBA00022475"/>
    </source>
</evidence>
<feature type="transmembrane region" description="Helical" evidence="7">
    <location>
        <begin position="99"/>
        <end position="117"/>
    </location>
</feature>
<feature type="transmembrane region" description="Helical" evidence="7">
    <location>
        <begin position="271"/>
        <end position="289"/>
    </location>
</feature>
<name>A0ABV5WAN6_9BACI</name>